<evidence type="ECO:0000313" key="6">
    <source>
        <dbReference type="Proteomes" id="UP001062738"/>
    </source>
</evidence>
<comment type="caution">
    <text evidence="5">The sequence shown here is derived from an EMBL/GenBank/DDBJ whole genome shotgun (WGS) entry which is preliminary data.</text>
</comment>
<feature type="domain" description="Pyruvate carboxyltransferase" evidence="4">
    <location>
        <begin position="7"/>
        <end position="274"/>
    </location>
</feature>
<proteinExistence type="inferred from homology"/>
<dbReference type="InterPro" id="IPR013785">
    <property type="entry name" value="Aldolase_TIM"/>
</dbReference>
<dbReference type="SUPFAM" id="SSF51569">
    <property type="entry name" value="Aldolase"/>
    <property type="match status" value="1"/>
</dbReference>
<keyword evidence="6" id="KW-1185">Reference proteome</keyword>
<protein>
    <submittedName>
        <fullName evidence="5">Hydroxymethylglutaryl-CoA lyase</fullName>
    </submittedName>
</protein>
<evidence type="ECO:0000313" key="5">
    <source>
        <dbReference type="EMBL" id="MCY7009199.1"/>
    </source>
</evidence>
<dbReference type="Gene3D" id="3.20.20.70">
    <property type="entry name" value="Aldolase class I"/>
    <property type="match status" value="1"/>
</dbReference>
<dbReference type="Pfam" id="PF00682">
    <property type="entry name" value="HMGL-like"/>
    <property type="match status" value="1"/>
</dbReference>
<dbReference type="PROSITE" id="PS50991">
    <property type="entry name" value="PYR_CT"/>
    <property type="match status" value="1"/>
</dbReference>
<comment type="similarity">
    <text evidence="1">Belongs to the HMG-CoA lyase family.</text>
</comment>
<dbReference type="CDD" id="cd07938">
    <property type="entry name" value="DRE_TIM_HMGL"/>
    <property type="match status" value="1"/>
</dbReference>
<sequence>MNFGKEVILCEVGPRDGLQNECTILTVEQKVELINDITDAGYKVIEVGSFMSPKAVPQMATTDEVMKKIKRKDGVEYRVLIANLKGVERAIACDCKKVKLNVSASYAHNLANLNCTPEETVAGFQACVDLAKANNIIVSGSISMPFGSPWERHIPIQNVKNIVEAYLKAGVNQISLSDASGMAVPSQVNSICKEMIKSYPEVSWILHLHNTRGVAMANIIAGLDAGIDCFDTSFGGLGGCPFVPGAAGNIASEDVIHMLSEMGIETGIDLDKMIEVARKVQKFVGHDTDSYILKAGKSSELIRELPKGQGKNETQKQK</sequence>
<dbReference type="Proteomes" id="UP001062738">
    <property type="component" value="Unassembled WGS sequence"/>
</dbReference>
<dbReference type="InterPro" id="IPR043594">
    <property type="entry name" value="HMGL"/>
</dbReference>
<organism evidence="5 6">
    <name type="scientific">Fusobacterium simiae</name>
    <dbReference type="NCBI Taxonomy" id="855"/>
    <lineage>
        <taxon>Bacteria</taxon>
        <taxon>Fusobacteriati</taxon>
        <taxon>Fusobacteriota</taxon>
        <taxon>Fusobacteriia</taxon>
        <taxon>Fusobacteriales</taxon>
        <taxon>Fusobacteriaceae</taxon>
        <taxon>Fusobacterium</taxon>
    </lineage>
</organism>
<dbReference type="NCBIfam" id="NF004283">
    <property type="entry name" value="PRK05692.1"/>
    <property type="match status" value="1"/>
</dbReference>
<evidence type="ECO:0000256" key="2">
    <source>
        <dbReference type="ARBA" id="ARBA00022723"/>
    </source>
</evidence>
<keyword evidence="2" id="KW-0479">Metal-binding</keyword>
<reference evidence="5" key="1">
    <citation type="submission" date="2022-09" db="EMBL/GenBank/DDBJ databases">
        <authorList>
            <person name="Zoaiter M."/>
        </authorList>
    </citation>
    <scope>NUCLEOTIDE SEQUENCE</scope>
    <source>
        <strain evidence="5">DSM 19848</strain>
    </source>
</reference>
<evidence type="ECO:0000256" key="3">
    <source>
        <dbReference type="ARBA" id="ARBA00023239"/>
    </source>
</evidence>
<gene>
    <name evidence="5" type="ORF">OCK72_11265</name>
</gene>
<evidence type="ECO:0000256" key="1">
    <source>
        <dbReference type="ARBA" id="ARBA00009405"/>
    </source>
</evidence>
<accession>A0ABT4DPH3</accession>
<dbReference type="PANTHER" id="PTHR42738:SF7">
    <property type="entry name" value="HYDROXYMETHYLGLUTARYL-COA LYASE"/>
    <property type="match status" value="1"/>
</dbReference>
<keyword evidence="3 5" id="KW-0456">Lyase</keyword>
<dbReference type="PANTHER" id="PTHR42738">
    <property type="entry name" value="HYDROXYMETHYLGLUTARYL-COA LYASE"/>
    <property type="match status" value="1"/>
</dbReference>
<name>A0ABT4DPH3_FUSSI</name>
<dbReference type="InterPro" id="IPR000891">
    <property type="entry name" value="PYR_CT"/>
</dbReference>
<dbReference type="EMBL" id="JAOXXL010000055">
    <property type="protein sequence ID" value="MCY7009199.1"/>
    <property type="molecule type" value="Genomic_DNA"/>
</dbReference>
<evidence type="ECO:0000259" key="4">
    <source>
        <dbReference type="PROSITE" id="PS50991"/>
    </source>
</evidence>
<dbReference type="GO" id="GO:0016829">
    <property type="term" value="F:lyase activity"/>
    <property type="evidence" value="ECO:0007669"/>
    <property type="project" value="UniProtKB-KW"/>
</dbReference>
<dbReference type="RefSeq" id="WP_029758262.1">
    <property type="nucleotide sequence ID" value="NZ_JAOXXL010000055.1"/>
</dbReference>